<sequence>MTTTAITPGSPGWLRPLGSTGLTVSAIAAGGGPLGGMPELFGYDTPEDRAIALVRDLATSPIRMIDTANGYSDGRSEQRIGAALRDLPDSGLLIATKVDAEDGDYSGARVRASVDESRARLGMDHLPLVHLHDPEFHPGAGFDRPGGAIEVLLALKEEGVIGRIGLAAGHVPTMERLLDTGAFDVVLTHSRATLLDRGADPLIDRARAEGLGVINAAVLGGGLLASRAARPLYGFRPAGPAVLQAAAALHDLADGLGVVLADAAVQQSVRDPRIDTTVVGFSRPERVPKLLEALAAPIPDEFWERAAALLPAPSVWLDAAAD</sequence>
<keyword evidence="3" id="KW-1185">Reference proteome</keyword>
<feature type="domain" description="NADP-dependent oxidoreductase" evidence="1">
    <location>
        <begin position="44"/>
        <end position="308"/>
    </location>
</feature>
<comment type="caution">
    <text evidence="2">The sequence shown here is derived from an EMBL/GenBank/DDBJ whole genome shotgun (WGS) entry which is preliminary data.</text>
</comment>
<dbReference type="EMBL" id="BAABLP010000001">
    <property type="protein sequence ID" value="GAA4735477.1"/>
    <property type="molecule type" value="Genomic_DNA"/>
</dbReference>
<dbReference type="InterPro" id="IPR020471">
    <property type="entry name" value="AKR"/>
</dbReference>
<dbReference type="Pfam" id="PF00248">
    <property type="entry name" value="Aldo_ket_red"/>
    <property type="match status" value="1"/>
</dbReference>
<gene>
    <name evidence="2" type="ORF">GCM10025783_01690</name>
</gene>
<evidence type="ECO:0000313" key="2">
    <source>
        <dbReference type="EMBL" id="GAA4735477.1"/>
    </source>
</evidence>
<dbReference type="InterPro" id="IPR023210">
    <property type="entry name" value="NADP_OxRdtase_dom"/>
</dbReference>
<dbReference type="SUPFAM" id="SSF51430">
    <property type="entry name" value="NAD(P)-linked oxidoreductase"/>
    <property type="match status" value="1"/>
</dbReference>
<evidence type="ECO:0000259" key="1">
    <source>
        <dbReference type="Pfam" id="PF00248"/>
    </source>
</evidence>
<dbReference type="Gene3D" id="3.20.20.100">
    <property type="entry name" value="NADP-dependent oxidoreductase domain"/>
    <property type="match status" value="1"/>
</dbReference>
<accession>A0ABP8YS99</accession>
<evidence type="ECO:0000313" key="3">
    <source>
        <dbReference type="Proteomes" id="UP001500121"/>
    </source>
</evidence>
<organism evidence="2 3">
    <name type="scientific">Amnibacterium soli</name>
    <dbReference type="NCBI Taxonomy" id="1282736"/>
    <lineage>
        <taxon>Bacteria</taxon>
        <taxon>Bacillati</taxon>
        <taxon>Actinomycetota</taxon>
        <taxon>Actinomycetes</taxon>
        <taxon>Micrococcales</taxon>
        <taxon>Microbacteriaceae</taxon>
        <taxon>Amnibacterium</taxon>
    </lineage>
</organism>
<dbReference type="RefSeq" id="WP_345479006.1">
    <property type="nucleotide sequence ID" value="NZ_BAABLP010000001.1"/>
</dbReference>
<dbReference type="PANTHER" id="PTHR42686">
    <property type="entry name" value="GH17980P-RELATED"/>
    <property type="match status" value="1"/>
</dbReference>
<proteinExistence type="predicted"/>
<reference evidence="3" key="1">
    <citation type="journal article" date="2019" name="Int. J. Syst. Evol. Microbiol.">
        <title>The Global Catalogue of Microorganisms (GCM) 10K type strain sequencing project: providing services to taxonomists for standard genome sequencing and annotation.</title>
        <authorList>
            <consortium name="The Broad Institute Genomics Platform"/>
            <consortium name="The Broad Institute Genome Sequencing Center for Infectious Disease"/>
            <person name="Wu L."/>
            <person name="Ma J."/>
        </authorList>
    </citation>
    <scope>NUCLEOTIDE SEQUENCE [LARGE SCALE GENOMIC DNA]</scope>
    <source>
        <strain evidence="3">JCM 19015</strain>
    </source>
</reference>
<name>A0ABP8YS99_9MICO</name>
<dbReference type="Proteomes" id="UP001500121">
    <property type="component" value="Unassembled WGS sequence"/>
</dbReference>
<dbReference type="PANTHER" id="PTHR42686:SF1">
    <property type="entry name" value="GH17980P-RELATED"/>
    <property type="match status" value="1"/>
</dbReference>
<dbReference type="CDD" id="cd19090">
    <property type="entry name" value="AKR_AKR15A-like"/>
    <property type="match status" value="1"/>
</dbReference>
<protein>
    <submittedName>
        <fullName evidence="2">Aldo/keto reductase</fullName>
    </submittedName>
</protein>
<dbReference type="InterPro" id="IPR036812">
    <property type="entry name" value="NAD(P)_OxRdtase_dom_sf"/>
</dbReference>